<organism evidence="10 11">
    <name type="scientific">Diacronema lutheri</name>
    <name type="common">Unicellular marine alga</name>
    <name type="synonym">Monochrysis lutheri</name>
    <dbReference type="NCBI Taxonomy" id="2081491"/>
    <lineage>
        <taxon>Eukaryota</taxon>
        <taxon>Haptista</taxon>
        <taxon>Haptophyta</taxon>
        <taxon>Pavlovophyceae</taxon>
        <taxon>Pavlovales</taxon>
        <taxon>Pavlovaceae</taxon>
        <taxon>Diacronema</taxon>
    </lineage>
</organism>
<feature type="region of interest" description="Disordered" evidence="8">
    <location>
        <begin position="1"/>
        <end position="20"/>
    </location>
</feature>
<dbReference type="GO" id="GO:0004674">
    <property type="term" value="F:protein serine/threonine kinase activity"/>
    <property type="evidence" value="ECO:0007669"/>
    <property type="project" value="UniProtKB-KW"/>
</dbReference>
<sequence>MSRGFSGFGLKGRGRGRGGGSAVASVFATALEEEVGAAAAPVAAPAAAPLPPSAATAAASARTPARDAGAYRFGRRYTRGVREPIAPSDVRRLRSIDAYEREGELGSGAMARVFRARERATGVAVALKAFRSNQPCAASAEEADGELGGVPLEVLRDPAAPAPRALFLAMEAVDFDLGLLIEHMAVPFSEGQAKCLCQQLLCALAALEEQRIAHRDLKQTNLLIDKRGVLRLADFGLARRLPRSHEPLTPDTTSLWYRAPEVLLGGNRCDLTRGSAGALTPDAPGHRGHGGYGLAIDVWAFGVLACEWLRKGEALLPGQSESDQLSRILALLGAPTPASWPAFFDGLSFPRAHALRLPPELTCDALDAETGETVRVPRSQLRKRLPLRGYDPAVPSTAQLPTTGLSAAGFEIVSRCLQLDPRSRPAASEALRHRWFAEPPLAEPLTRFELRALARARATAVATGAHALSIAQQAQNAAASAAARGAWCACAPPHLTTGAWPG</sequence>
<keyword evidence="2" id="KW-0723">Serine/threonine-protein kinase</keyword>
<dbReference type="EMBL" id="JAGTXO010000003">
    <property type="protein sequence ID" value="KAG8468891.1"/>
    <property type="molecule type" value="Genomic_DNA"/>
</dbReference>
<dbReference type="InterPro" id="IPR008271">
    <property type="entry name" value="Ser/Thr_kinase_AS"/>
</dbReference>
<keyword evidence="11" id="KW-1185">Reference proteome</keyword>
<keyword evidence="4 7" id="KW-0547">Nucleotide-binding</keyword>
<name>A0A8J6CF97_DIALT</name>
<evidence type="ECO:0000256" key="7">
    <source>
        <dbReference type="PROSITE-ProRule" id="PRU10141"/>
    </source>
</evidence>
<keyword evidence="6 7" id="KW-0067">ATP-binding</keyword>
<evidence type="ECO:0000256" key="4">
    <source>
        <dbReference type="ARBA" id="ARBA00022741"/>
    </source>
</evidence>
<dbReference type="Pfam" id="PF00069">
    <property type="entry name" value="Pkinase"/>
    <property type="match status" value="1"/>
</dbReference>
<evidence type="ECO:0000256" key="5">
    <source>
        <dbReference type="ARBA" id="ARBA00022777"/>
    </source>
</evidence>
<keyword evidence="3" id="KW-0808">Transferase</keyword>
<comment type="caution">
    <text evidence="10">The sequence shown here is derived from an EMBL/GenBank/DDBJ whole genome shotgun (WGS) entry which is preliminary data.</text>
</comment>
<dbReference type="InterPro" id="IPR011009">
    <property type="entry name" value="Kinase-like_dom_sf"/>
</dbReference>
<dbReference type="PANTHER" id="PTHR24056:SF107">
    <property type="entry name" value="CYCLIN-DEPENDENT KINASE 11A-RELATED"/>
    <property type="match status" value="1"/>
</dbReference>
<proteinExistence type="inferred from homology"/>
<evidence type="ECO:0000256" key="3">
    <source>
        <dbReference type="ARBA" id="ARBA00022679"/>
    </source>
</evidence>
<evidence type="ECO:0000256" key="2">
    <source>
        <dbReference type="ARBA" id="ARBA00022527"/>
    </source>
</evidence>
<accession>A0A8J6CF97</accession>
<dbReference type="PROSITE" id="PS50011">
    <property type="entry name" value="PROTEIN_KINASE_DOM"/>
    <property type="match status" value="1"/>
</dbReference>
<evidence type="ECO:0000313" key="11">
    <source>
        <dbReference type="Proteomes" id="UP000751190"/>
    </source>
</evidence>
<dbReference type="PROSITE" id="PS00107">
    <property type="entry name" value="PROTEIN_KINASE_ATP"/>
    <property type="match status" value="1"/>
</dbReference>
<dbReference type="InterPro" id="IPR000719">
    <property type="entry name" value="Prot_kinase_dom"/>
</dbReference>
<feature type="domain" description="Protein kinase" evidence="9">
    <location>
        <begin position="99"/>
        <end position="436"/>
    </location>
</feature>
<dbReference type="SUPFAM" id="SSF56112">
    <property type="entry name" value="Protein kinase-like (PK-like)"/>
    <property type="match status" value="1"/>
</dbReference>
<feature type="binding site" evidence="7">
    <location>
        <position position="128"/>
    </location>
    <ligand>
        <name>ATP</name>
        <dbReference type="ChEBI" id="CHEBI:30616"/>
    </ligand>
</feature>
<dbReference type="SMART" id="SM00220">
    <property type="entry name" value="S_TKc"/>
    <property type="match status" value="1"/>
</dbReference>
<dbReference type="InterPro" id="IPR017441">
    <property type="entry name" value="Protein_kinase_ATP_BS"/>
</dbReference>
<evidence type="ECO:0000259" key="9">
    <source>
        <dbReference type="PROSITE" id="PS50011"/>
    </source>
</evidence>
<evidence type="ECO:0000256" key="6">
    <source>
        <dbReference type="ARBA" id="ARBA00022840"/>
    </source>
</evidence>
<dbReference type="InterPro" id="IPR050108">
    <property type="entry name" value="CDK"/>
</dbReference>
<gene>
    <name evidence="10" type="ORF">KFE25_007409</name>
</gene>
<dbReference type="Gene3D" id="1.10.510.10">
    <property type="entry name" value="Transferase(Phosphotransferase) domain 1"/>
    <property type="match status" value="1"/>
</dbReference>
<dbReference type="PANTHER" id="PTHR24056">
    <property type="entry name" value="CELL DIVISION PROTEIN KINASE"/>
    <property type="match status" value="1"/>
</dbReference>
<reference evidence="10" key="1">
    <citation type="submission" date="2021-05" db="EMBL/GenBank/DDBJ databases">
        <title>The genome of the haptophyte Pavlova lutheri (Diacronema luteri, Pavlovales) - a model for lipid biosynthesis in eukaryotic algae.</title>
        <authorList>
            <person name="Hulatt C.J."/>
            <person name="Posewitz M.C."/>
        </authorList>
    </citation>
    <scope>NUCLEOTIDE SEQUENCE</scope>
    <source>
        <strain evidence="10">NIVA-4/92</strain>
    </source>
</reference>
<keyword evidence="5" id="KW-0418">Kinase</keyword>
<dbReference type="GO" id="GO:0005524">
    <property type="term" value="F:ATP binding"/>
    <property type="evidence" value="ECO:0007669"/>
    <property type="project" value="UniProtKB-UniRule"/>
</dbReference>
<evidence type="ECO:0000313" key="10">
    <source>
        <dbReference type="EMBL" id="KAG8468891.1"/>
    </source>
</evidence>
<dbReference type="GO" id="GO:0005634">
    <property type="term" value="C:nucleus"/>
    <property type="evidence" value="ECO:0007669"/>
    <property type="project" value="TreeGrafter"/>
</dbReference>
<dbReference type="OrthoDB" id="10460893at2759"/>
<protein>
    <recommendedName>
        <fullName evidence="9">Protein kinase domain-containing protein</fullName>
    </recommendedName>
</protein>
<evidence type="ECO:0000256" key="1">
    <source>
        <dbReference type="ARBA" id="ARBA00006485"/>
    </source>
</evidence>
<dbReference type="GO" id="GO:0007346">
    <property type="term" value="P:regulation of mitotic cell cycle"/>
    <property type="evidence" value="ECO:0007669"/>
    <property type="project" value="TreeGrafter"/>
</dbReference>
<evidence type="ECO:0000256" key="8">
    <source>
        <dbReference type="SAM" id="MobiDB-lite"/>
    </source>
</evidence>
<dbReference type="PROSITE" id="PS00108">
    <property type="entry name" value="PROTEIN_KINASE_ST"/>
    <property type="match status" value="1"/>
</dbReference>
<comment type="similarity">
    <text evidence="1">Belongs to the protein kinase superfamily. CMGC Ser/Thr protein kinase family. CDC2/CDKX subfamily.</text>
</comment>
<dbReference type="Gene3D" id="3.30.200.20">
    <property type="entry name" value="Phosphorylase Kinase, domain 1"/>
    <property type="match status" value="1"/>
</dbReference>
<dbReference type="AlphaFoldDB" id="A0A8J6CF97"/>
<dbReference type="Proteomes" id="UP000751190">
    <property type="component" value="Unassembled WGS sequence"/>
</dbReference>